<comment type="caution">
    <text evidence="5">The sequence shown here is derived from an EMBL/GenBank/DDBJ whole genome shotgun (WGS) entry which is preliminary data.</text>
</comment>
<dbReference type="NCBIfam" id="TIGR02858">
    <property type="entry name" value="spore_III_AA"/>
    <property type="match status" value="1"/>
</dbReference>
<dbReference type="RefSeq" id="WP_306974426.1">
    <property type="nucleotide sequence ID" value="NZ_JAUSTQ010000002.1"/>
</dbReference>
<feature type="domain" description="AAA+ ATPase" evidence="4">
    <location>
        <begin position="138"/>
        <end position="284"/>
    </location>
</feature>
<dbReference type="PANTHER" id="PTHR20953">
    <property type="entry name" value="KINASE-RELATED"/>
    <property type="match status" value="1"/>
</dbReference>
<dbReference type="PANTHER" id="PTHR20953:SF3">
    <property type="entry name" value="P-LOOP CONTAINING NUCLEOSIDE TRIPHOSPHATE HYDROLASES SUPERFAMILY PROTEIN"/>
    <property type="match status" value="1"/>
</dbReference>
<protein>
    <submittedName>
        <fullName evidence="5">Stage III sporulation protein AA</fullName>
    </submittedName>
</protein>
<keyword evidence="2" id="KW-0067">ATP-binding</keyword>
<dbReference type="InterPro" id="IPR027417">
    <property type="entry name" value="P-loop_NTPase"/>
</dbReference>
<proteinExistence type="predicted"/>
<evidence type="ECO:0000313" key="5">
    <source>
        <dbReference type="EMBL" id="MDQ0158598.1"/>
    </source>
</evidence>
<feature type="compositionally biased region" description="Basic and acidic residues" evidence="3">
    <location>
        <begin position="308"/>
        <end position="317"/>
    </location>
</feature>
<sequence>MDKFIASYLPTTITSLIKANISQQALNQLEEIRLRVGHQVQLIFSDHSQFLEGFVFYENDANALLARISDFSVYRLEEELRNGFITIRGGHRIGISGQVTVENGSVQAITNVTSFNVRIASERFGAANHILPYLFEHEIQNTLLIGPPKSGKTTILRDLIRLISTGTEQFTGQRVSLVDERSEIAAAFQGVPQHDVGPLTDVMSDCPKAEGMMMMVRSMSPELLAVDEIGRKEDVDSLMEAVYTGVGLICSVHGHTLSDIKQRPQLQPLLKQGVFQRFILLNSLPQPGTVHAIYNHQREIITTKVRSHSHEVGRRDPNSINVYMGRN</sequence>
<dbReference type="EMBL" id="JAUSTQ010000002">
    <property type="protein sequence ID" value="MDQ0158598.1"/>
    <property type="molecule type" value="Genomic_DNA"/>
</dbReference>
<evidence type="ECO:0000259" key="4">
    <source>
        <dbReference type="SMART" id="SM00382"/>
    </source>
</evidence>
<feature type="region of interest" description="Disordered" evidence="3">
    <location>
        <begin position="308"/>
        <end position="327"/>
    </location>
</feature>
<dbReference type="Pfam" id="PF19568">
    <property type="entry name" value="Spore_III_AA"/>
    <property type="match status" value="1"/>
</dbReference>
<gene>
    <name evidence="5" type="ORF">J2S77_000554</name>
</gene>
<evidence type="ECO:0000313" key="6">
    <source>
        <dbReference type="Proteomes" id="UP001224359"/>
    </source>
</evidence>
<dbReference type="SUPFAM" id="SSF52540">
    <property type="entry name" value="P-loop containing nucleoside triphosphate hydrolases"/>
    <property type="match status" value="1"/>
</dbReference>
<evidence type="ECO:0000256" key="2">
    <source>
        <dbReference type="ARBA" id="ARBA00022840"/>
    </source>
</evidence>
<dbReference type="Proteomes" id="UP001224359">
    <property type="component" value="Unassembled WGS sequence"/>
</dbReference>
<keyword evidence="1" id="KW-0547">Nucleotide-binding</keyword>
<name>A0ABT9VCE6_9BACI</name>
<reference evidence="5 6" key="1">
    <citation type="submission" date="2023-07" db="EMBL/GenBank/DDBJ databases">
        <title>Genomic Encyclopedia of Type Strains, Phase IV (KMG-IV): sequencing the most valuable type-strain genomes for metagenomic binning, comparative biology and taxonomic classification.</title>
        <authorList>
            <person name="Goeker M."/>
        </authorList>
    </citation>
    <scope>NUCLEOTIDE SEQUENCE [LARGE SCALE GENOMIC DNA]</scope>
    <source>
        <strain evidence="5 6">DSM 16460</strain>
    </source>
</reference>
<dbReference type="InterPro" id="IPR014217">
    <property type="entry name" value="Spore_III_AA"/>
</dbReference>
<dbReference type="Gene3D" id="3.40.50.300">
    <property type="entry name" value="P-loop containing nucleotide triphosphate hydrolases"/>
    <property type="match status" value="1"/>
</dbReference>
<dbReference type="SMART" id="SM00382">
    <property type="entry name" value="AAA"/>
    <property type="match status" value="1"/>
</dbReference>
<evidence type="ECO:0000256" key="1">
    <source>
        <dbReference type="ARBA" id="ARBA00022741"/>
    </source>
</evidence>
<dbReference type="InterPro" id="IPR003593">
    <property type="entry name" value="AAA+_ATPase"/>
</dbReference>
<organism evidence="5 6">
    <name type="scientific">Alkalibacillus salilacus</name>
    <dbReference type="NCBI Taxonomy" id="284582"/>
    <lineage>
        <taxon>Bacteria</taxon>
        <taxon>Bacillati</taxon>
        <taxon>Bacillota</taxon>
        <taxon>Bacilli</taxon>
        <taxon>Bacillales</taxon>
        <taxon>Bacillaceae</taxon>
        <taxon>Alkalibacillus</taxon>
    </lineage>
</organism>
<keyword evidence="6" id="KW-1185">Reference proteome</keyword>
<evidence type="ECO:0000256" key="3">
    <source>
        <dbReference type="SAM" id="MobiDB-lite"/>
    </source>
</evidence>
<accession>A0ABT9VCE6</accession>
<dbReference type="InterPro" id="IPR045735">
    <property type="entry name" value="Spore_III_AA_AAA+_ATPase"/>
</dbReference>